<evidence type="ECO:0000256" key="2">
    <source>
        <dbReference type="ARBA" id="ARBA00022827"/>
    </source>
</evidence>
<sequence length="501" mass="55416">MSTPSVDVAIIGAGFAGLGAAIRLRQRGTSFVVFERASEVGGTWRDNVYPGCACDVPSHLYSFSFAPNPHWSRVYSTQPEILAYLKKTVGQFDLTPYIRYNTEIVRTTFSEEDGYWTLTDRAGHTTTARVVIGAIGPLNRPSLPVWPGMDTFAGRLFHSASWDSSYDLTGKRVAVVGTGASAIQIIPAIAPRVGHLTVFQRTAPYVTPRLDRPVSPFTQRLFRHVPALRQLYRSFIYWTNELRGLSFLGNDTFNAFGTKQALRHLESAIQDPALRRKATPAYKLGCKRVLVSDDYYPALARPNVELVTDVITELTPTAIVDKTGTEHPVDAIIVSTGFVAADIICDLHVTGRRGRVLFDEWLTNGAEAHYGLTVSGYPNLLFLVGPNTGLGHNSIVHMIESQLNYVMGYLDLLDRAGQGAFLDVKPDAQETYNQGIQQKLSTTVWASGCQSWYLNKQGRNTTIWPDLTAAYRKATRRVNASDYEVIQAQPQATAQPNLQPQ</sequence>
<dbReference type="PRINTS" id="PR00411">
    <property type="entry name" value="PNDRDTASEI"/>
</dbReference>
<dbReference type="RefSeq" id="WP_077919099.1">
    <property type="nucleotide sequence ID" value="NZ_SBLB01000001.1"/>
</dbReference>
<keyword evidence="1" id="KW-0285">Flavoprotein</keyword>
<dbReference type="PANTHER" id="PTHR42877:SF4">
    <property type="entry name" value="FAD_NAD(P)-BINDING DOMAIN-CONTAINING PROTEIN-RELATED"/>
    <property type="match status" value="1"/>
</dbReference>
<dbReference type="AlphaFoldDB" id="A0A4Q2UR15"/>
<comment type="caution">
    <text evidence="4">The sequence shown here is derived from an EMBL/GenBank/DDBJ whole genome shotgun (WGS) entry which is preliminary data.</text>
</comment>
<dbReference type="InterPro" id="IPR036188">
    <property type="entry name" value="FAD/NAD-bd_sf"/>
</dbReference>
<dbReference type="EMBL" id="SBLB01000001">
    <property type="protein sequence ID" value="RYC71442.1"/>
    <property type="molecule type" value="Genomic_DNA"/>
</dbReference>
<dbReference type="Proteomes" id="UP000290407">
    <property type="component" value="Unassembled WGS sequence"/>
</dbReference>
<evidence type="ECO:0000256" key="1">
    <source>
        <dbReference type="ARBA" id="ARBA00022630"/>
    </source>
</evidence>
<evidence type="ECO:0000313" key="5">
    <source>
        <dbReference type="Proteomes" id="UP000290407"/>
    </source>
</evidence>
<dbReference type="PANTHER" id="PTHR42877">
    <property type="entry name" value="L-ORNITHINE N(5)-MONOOXYGENASE-RELATED"/>
    <property type="match status" value="1"/>
</dbReference>
<accession>A0A4Q2UR15</accession>
<organism evidence="4 5">
    <name type="scientific">Spirosoma sordidisoli</name>
    <dbReference type="NCBI Taxonomy" id="2502893"/>
    <lineage>
        <taxon>Bacteria</taxon>
        <taxon>Pseudomonadati</taxon>
        <taxon>Bacteroidota</taxon>
        <taxon>Cytophagia</taxon>
        <taxon>Cytophagales</taxon>
        <taxon>Cytophagaceae</taxon>
        <taxon>Spirosoma</taxon>
    </lineage>
</organism>
<dbReference type="SUPFAM" id="SSF51905">
    <property type="entry name" value="FAD/NAD(P)-binding domain"/>
    <property type="match status" value="1"/>
</dbReference>
<name>A0A4Q2UR15_9BACT</name>
<proteinExistence type="predicted"/>
<keyword evidence="5" id="KW-1185">Reference proteome</keyword>
<dbReference type="Gene3D" id="3.50.50.60">
    <property type="entry name" value="FAD/NAD(P)-binding domain"/>
    <property type="match status" value="3"/>
</dbReference>
<keyword evidence="2" id="KW-0274">FAD</keyword>
<dbReference type="Pfam" id="PF00743">
    <property type="entry name" value="FMO-like"/>
    <property type="match status" value="1"/>
</dbReference>
<dbReference type="PRINTS" id="PR00368">
    <property type="entry name" value="FADPNR"/>
</dbReference>
<keyword evidence="3" id="KW-0560">Oxidoreductase</keyword>
<evidence type="ECO:0000256" key="3">
    <source>
        <dbReference type="ARBA" id="ARBA00023002"/>
    </source>
</evidence>
<dbReference type="InterPro" id="IPR020946">
    <property type="entry name" value="Flavin_mOase-like"/>
</dbReference>
<dbReference type="InterPro" id="IPR051209">
    <property type="entry name" value="FAD-bind_Monooxygenase_sf"/>
</dbReference>
<gene>
    <name evidence="4" type="ORF">EQG79_04685</name>
</gene>
<reference evidence="4 5" key="1">
    <citation type="submission" date="2019-01" db="EMBL/GenBank/DDBJ databases">
        <title>Spirosoma flava sp. nov., a propanil-degrading bacterium isolated from herbicide-contaminated soil.</title>
        <authorList>
            <person name="Zhang L."/>
            <person name="Jiang J.-D."/>
        </authorList>
    </citation>
    <scope>NUCLEOTIDE SEQUENCE [LARGE SCALE GENOMIC DNA]</scope>
    <source>
        <strain evidence="4 5">TY50</strain>
    </source>
</reference>
<evidence type="ECO:0000313" key="4">
    <source>
        <dbReference type="EMBL" id="RYC71442.1"/>
    </source>
</evidence>
<dbReference type="GO" id="GO:0004499">
    <property type="term" value="F:N,N-dimethylaniline monooxygenase activity"/>
    <property type="evidence" value="ECO:0007669"/>
    <property type="project" value="InterPro"/>
</dbReference>
<dbReference type="GO" id="GO:0050660">
    <property type="term" value="F:flavin adenine dinucleotide binding"/>
    <property type="evidence" value="ECO:0007669"/>
    <property type="project" value="InterPro"/>
</dbReference>
<dbReference type="GO" id="GO:0050661">
    <property type="term" value="F:NADP binding"/>
    <property type="evidence" value="ECO:0007669"/>
    <property type="project" value="InterPro"/>
</dbReference>
<protein>
    <submittedName>
        <fullName evidence="4">NAD(P)/FAD-dependent oxidoreductase</fullName>
    </submittedName>
</protein>